<dbReference type="InterPro" id="IPR026669">
    <property type="entry name" value="Arsenite_MeTrfase-like"/>
</dbReference>
<evidence type="ECO:0000256" key="8">
    <source>
        <dbReference type="ARBA" id="ARBA00048428"/>
    </source>
</evidence>
<evidence type="ECO:0000313" key="11">
    <source>
        <dbReference type="Proteomes" id="UP000235116"/>
    </source>
</evidence>
<evidence type="ECO:0000256" key="7">
    <source>
        <dbReference type="ARBA" id="ARBA00047943"/>
    </source>
</evidence>
<evidence type="ECO:0000256" key="2">
    <source>
        <dbReference type="ARBA" id="ARBA00022691"/>
    </source>
</evidence>
<evidence type="ECO:0000256" key="1">
    <source>
        <dbReference type="ARBA" id="ARBA00022679"/>
    </source>
</evidence>
<dbReference type="Proteomes" id="UP000235116">
    <property type="component" value="Chromosome"/>
</dbReference>
<dbReference type="EC" id="2.1.1.137" evidence="4"/>
<accession>A0A2K9LIF2</accession>
<reference evidence="11" key="1">
    <citation type="submission" date="2017-08" db="EMBL/GenBank/DDBJ databases">
        <title>Direct submision.</title>
        <authorList>
            <person name="Kim S.-J."/>
            <person name="Rhee S.-K."/>
        </authorList>
    </citation>
    <scope>NUCLEOTIDE SEQUENCE [LARGE SCALE GENOMIC DNA]</scope>
    <source>
        <strain evidence="11">GI5</strain>
    </source>
</reference>
<dbReference type="EMBL" id="CP022684">
    <property type="protein sequence ID" value="AUM12017.1"/>
    <property type="molecule type" value="Genomic_DNA"/>
</dbReference>
<evidence type="ECO:0000259" key="9">
    <source>
        <dbReference type="Pfam" id="PF13847"/>
    </source>
</evidence>
<gene>
    <name evidence="10" type="ORF">Kalk_06090</name>
</gene>
<dbReference type="InterPro" id="IPR025714">
    <property type="entry name" value="Methyltranfer_dom"/>
</dbReference>
<protein>
    <recommendedName>
        <fullName evidence="5">Arsenite methyltransferase</fullName>
        <ecNumber evidence="4">2.1.1.137</ecNumber>
    </recommendedName>
</protein>
<dbReference type="OrthoDB" id="9772751at2"/>
<dbReference type="Gene3D" id="3.40.50.150">
    <property type="entry name" value="Vaccinia Virus protein VP39"/>
    <property type="match status" value="1"/>
</dbReference>
<feature type="domain" description="Methyltransferase" evidence="9">
    <location>
        <begin position="67"/>
        <end position="182"/>
    </location>
</feature>
<dbReference type="GO" id="GO:0030791">
    <property type="term" value="F:arsenite methyltransferase activity"/>
    <property type="evidence" value="ECO:0007669"/>
    <property type="project" value="UniProtKB-EC"/>
</dbReference>
<organism evidence="10 11">
    <name type="scientific">Ketobacter alkanivorans</name>
    <dbReference type="NCBI Taxonomy" id="1917421"/>
    <lineage>
        <taxon>Bacteria</taxon>
        <taxon>Pseudomonadati</taxon>
        <taxon>Pseudomonadota</taxon>
        <taxon>Gammaproteobacteria</taxon>
        <taxon>Pseudomonadales</taxon>
        <taxon>Ketobacteraceae</taxon>
        <taxon>Ketobacter</taxon>
    </lineage>
</organism>
<evidence type="ECO:0000256" key="6">
    <source>
        <dbReference type="ARBA" id="ARBA00047941"/>
    </source>
</evidence>
<comment type="similarity">
    <text evidence="3">Belongs to the methyltransferase superfamily. Arsenite methyltransferase family.</text>
</comment>
<proteinExistence type="inferred from homology"/>
<dbReference type="SUPFAM" id="SSF53335">
    <property type="entry name" value="S-adenosyl-L-methionine-dependent methyltransferases"/>
    <property type="match status" value="1"/>
</dbReference>
<dbReference type="Pfam" id="PF13847">
    <property type="entry name" value="Methyltransf_31"/>
    <property type="match status" value="1"/>
</dbReference>
<evidence type="ECO:0000256" key="5">
    <source>
        <dbReference type="ARBA" id="ARBA00034545"/>
    </source>
</evidence>
<dbReference type="PANTHER" id="PTHR43675">
    <property type="entry name" value="ARSENITE METHYLTRANSFERASE"/>
    <property type="match status" value="1"/>
</dbReference>
<dbReference type="RefSeq" id="WP_101893354.1">
    <property type="nucleotide sequence ID" value="NZ_CP022684.1"/>
</dbReference>
<evidence type="ECO:0000256" key="3">
    <source>
        <dbReference type="ARBA" id="ARBA00034487"/>
    </source>
</evidence>
<keyword evidence="1" id="KW-0808">Transferase</keyword>
<keyword evidence="11" id="KW-1185">Reference proteome</keyword>
<evidence type="ECO:0000313" key="10">
    <source>
        <dbReference type="EMBL" id="AUM12017.1"/>
    </source>
</evidence>
<dbReference type="AlphaFoldDB" id="A0A2K9LIF2"/>
<name>A0A2K9LIF2_9GAMM</name>
<dbReference type="PANTHER" id="PTHR43675:SF8">
    <property type="entry name" value="ARSENITE METHYLTRANSFERASE"/>
    <property type="match status" value="1"/>
</dbReference>
<sequence>MSHTDALGLRAGVAKEYEDKLNQSGGFCAHQLETEFGYSEAELQSVPEEAKGSSFGCANPMALGRIQPGDVVLDLGCGAGMDVMLAAKLVGDQGRVIGVDMTGAMVGRARQNIEAAGLQGVAEIRRGLIESLPVESNSVDWVISNCVVSLSPEKDLVFAEVFRVLKPGGRMLLTDLVMAPIPGWLRALVALKSPASAKALDRGRYLDTIRNAGLVEVTLRSQLDYDAAMLRGLVEAELNLHKGFGQALLTLDSGQLISNLLKPMIGPASSFAENKVSSIKVYAEKPQ</sequence>
<comment type="catalytic activity">
    <reaction evidence="7">
        <text>arsenic triglutathione + 2 [thioredoxin]-dithiol + 2 S-adenosyl-L-methionine + H2O = dimethylarsinous acid + 2 [thioredoxin]-disulfide + 3 glutathione + 2 S-adenosyl-L-homocysteine + 2 H(+)</text>
        <dbReference type="Rhea" id="RHEA:69464"/>
        <dbReference type="Rhea" id="RHEA-COMP:10698"/>
        <dbReference type="Rhea" id="RHEA-COMP:10700"/>
        <dbReference type="ChEBI" id="CHEBI:15377"/>
        <dbReference type="ChEBI" id="CHEBI:15378"/>
        <dbReference type="ChEBI" id="CHEBI:23808"/>
        <dbReference type="ChEBI" id="CHEBI:29950"/>
        <dbReference type="ChEBI" id="CHEBI:50058"/>
        <dbReference type="ChEBI" id="CHEBI:57856"/>
        <dbReference type="ChEBI" id="CHEBI:57925"/>
        <dbReference type="ChEBI" id="CHEBI:59789"/>
        <dbReference type="ChEBI" id="CHEBI:183640"/>
        <dbReference type="EC" id="2.1.1.137"/>
    </reaction>
</comment>
<keyword evidence="2" id="KW-0949">S-adenosyl-L-methionine</keyword>
<dbReference type="CDD" id="cd02440">
    <property type="entry name" value="AdoMet_MTases"/>
    <property type="match status" value="1"/>
</dbReference>
<comment type="catalytic activity">
    <reaction evidence="8">
        <text>arsenic triglutathione + 3 [thioredoxin]-dithiol + 3 S-adenosyl-L-methionine = trimethylarsine + 3 [thioredoxin]-disulfide + 3 glutathione + 3 S-adenosyl-L-homocysteine + 3 H(+)</text>
        <dbReference type="Rhea" id="RHEA:69432"/>
        <dbReference type="Rhea" id="RHEA-COMP:10698"/>
        <dbReference type="Rhea" id="RHEA-COMP:10700"/>
        <dbReference type="ChEBI" id="CHEBI:15378"/>
        <dbReference type="ChEBI" id="CHEBI:27130"/>
        <dbReference type="ChEBI" id="CHEBI:29950"/>
        <dbReference type="ChEBI" id="CHEBI:50058"/>
        <dbReference type="ChEBI" id="CHEBI:57856"/>
        <dbReference type="ChEBI" id="CHEBI:57925"/>
        <dbReference type="ChEBI" id="CHEBI:59789"/>
        <dbReference type="ChEBI" id="CHEBI:183640"/>
        <dbReference type="EC" id="2.1.1.137"/>
    </reaction>
</comment>
<dbReference type="InterPro" id="IPR029063">
    <property type="entry name" value="SAM-dependent_MTases_sf"/>
</dbReference>
<comment type="catalytic activity">
    <reaction evidence="6">
        <text>arsenic triglutathione + [thioredoxin]-dithiol + S-adenosyl-L-methionine + 2 H2O = methylarsonous acid + [thioredoxin]-disulfide + 3 glutathione + S-adenosyl-L-homocysteine + H(+)</text>
        <dbReference type="Rhea" id="RHEA:69460"/>
        <dbReference type="Rhea" id="RHEA-COMP:10698"/>
        <dbReference type="Rhea" id="RHEA-COMP:10700"/>
        <dbReference type="ChEBI" id="CHEBI:15377"/>
        <dbReference type="ChEBI" id="CHEBI:15378"/>
        <dbReference type="ChEBI" id="CHEBI:17826"/>
        <dbReference type="ChEBI" id="CHEBI:29950"/>
        <dbReference type="ChEBI" id="CHEBI:50058"/>
        <dbReference type="ChEBI" id="CHEBI:57856"/>
        <dbReference type="ChEBI" id="CHEBI:57925"/>
        <dbReference type="ChEBI" id="CHEBI:59789"/>
        <dbReference type="ChEBI" id="CHEBI:183640"/>
        <dbReference type="EC" id="2.1.1.137"/>
    </reaction>
</comment>
<evidence type="ECO:0000256" key="4">
    <source>
        <dbReference type="ARBA" id="ARBA00034521"/>
    </source>
</evidence>
<dbReference type="KEGG" id="kak:Kalk_06090"/>